<gene>
    <name evidence="3" type="ORF">DJ533_06930</name>
</gene>
<dbReference type="InterPro" id="IPR057704">
    <property type="entry name" value="DUF7944"/>
</dbReference>
<dbReference type="RefSeq" id="WP_065993585.1">
    <property type="nucleotide sequence ID" value="NZ_CP029397.2"/>
</dbReference>
<evidence type="ECO:0000313" key="4">
    <source>
        <dbReference type="Proteomes" id="UP000245977"/>
    </source>
</evidence>
<feature type="domain" description="DUF7944" evidence="2">
    <location>
        <begin position="47"/>
        <end position="128"/>
    </location>
</feature>
<feature type="signal peptide" evidence="1">
    <location>
        <begin position="1"/>
        <end position="25"/>
    </location>
</feature>
<evidence type="ECO:0000259" key="2">
    <source>
        <dbReference type="Pfam" id="PF25642"/>
    </source>
</evidence>
<dbReference type="AlphaFoldDB" id="A0A2S2FBP7"/>
<accession>A0A2S2FBP7</accession>
<keyword evidence="1" id="KW-0732">Signal</keyword>
<dbReference type="Pfam" id="PF25642">
    <property type="entry name" value="DUF7944"/>
    <property type="match status" value="1"/>
</dbReference>
<dbReference type="EMBL" id="CP029397">
    <property type="protein sequence ID" value="AWL28318.1"/>
    <property type="molecule type" value="Genomic_DNA"/>
</dbReference>
<dbReference type="NCBIfam" id="NF047330">
    <property type="entry name" value="MCR_0457_fam"/>
    <property type="match status" value="1"/>
</dbReference>
<dbReference type="STRING" id="1871111.GCA_001704615_02807"/>
<dbReference type="KEGG" id="adv:DJ533_06930"/>
<reference evidence="3" key="1">
    <citation type="submission" date="2019-08" db="EMBL/GenBank/DDBJ databases">
        <title>The complete genome of Acinetobacter defluvii strain WCHAD010030.</title>
        <authorList>
            <person name="Hu Y."/>
            <person name="Qin J."/>
            <person name="Feng Y."/>
            <person name="Zong Z."/>
        </authorList>
    </citation>
    <scope>NUCLEOTIDE SEQUENCE</scope>
    <source>
        <strain evidence="3">WCHA30</strain>
    </source>
</reference>
<dbReference type="Proteomes" id="UP000245977">
    <property type="component" value="Chromosome"/>
</dbReference>
<name>A0A2S2FBP7_9GAMM</name>
<sequence>MRTLLKTLAVGILSTSFIAMPNAFAADKKAKTATQDENIEVTQHNVTNEELAAIYVLSDICPKLVKNDEAFEAGYARLVKDFLPDSADPAAELKKLAKEKSFKSVLKEAQNDAKKAGKAANTGVCEDVLNYQPQN</sequence>
<keyword evidence="4" id="KW-1185">Reference proteome</keyword>
<proteinExistence type="predicted"/>
<evidence type="ECO:0000313" key="3">
    <source>
        <dbReference type="EMBL" id="AWL28318.1"/>
    </source>
</evidence>
<organism evidence="3 4">
    <name type="scientific">Acinetobacter defluvii</name>
    <dbReference type="NCBI Taxonomy" id="1871111"/>
    <lineage>
        <taxon>Bacteria</taxon>
        <taxon>Pseudomonadati</taxon>
        <taxon>Pseudomonadota</taxon>
        <taxon>Gammaproteobacteria</taxon>
        <taxon>Moraxellales</taxon>
        <taxon>Moraxellaceae</taxon>
        <taxon>Acinetobacter</taxon>
    </lineage>
</organism>
<dbReference type="OrthoDB" id="6717434at2"/>
<feature type="chain" id="PRO_5015397398" description="DUF7944 domain-containing protein" evidence="1">
    <location>
        <begin position="26"/>
        <end position="135"/>
    </location>
</feature>
<evidence type="ECO:0000256" key="1">
    <source>
        <dbReference type="SAM" id="SignalP"/>
    </source>
</evidence>
<protein>
    <recommendedName>
        <fullName evidence="2">DUF7944 domain-containing protein</fullName>
    </recommendedName>
</protein>